<organism evidence="3 4">
    <name type="scientific">Alistipes indistinctus YIT 12060</name>
    <dbReference type="NCBI Taxonomy" id="742725"/>
    <lineage>
        <taxon>Bacteria</taxon>
        <taxon>Pseudomonadati</taxon>
        <taxon>Bacteroidota</taxon>
        <taxon>Bacteroidia</taxon>
        <taxon>Bacteroidales</taxon>
        <taxon>Rikenellaceae</taxon>
        <taxon>Alistipes</taxon>
    </lineage>
</organism>
<dbReference type="Proteomes" id="UP000006008">
    <property type="component" value="Unassembled WGS sequence"/>
</dbReference>
<comment type="caution">
    <text evidence="3">The sequence shown here is derived from an EMBL/GenBank/DDBJ whole genome shotgun (WGS) entry which is preliminary data.</text>
</comment>
<dbReference type="GO" id="GO:0047617">
    <property type="term" value="F:fatty acyl-CoA hydrolase activity"/>
    <property type="evidence" value="ECO:0007669"/>
    <property type="project" value="TreeGrafter"/>
</dbReference>
<comment type="similarity">
    <text evidence="1">Belongs to the 4-hydroxybenzoyl-CoA thioesterase family.</text>
</comment>
<evidence type="ECO:0008006" key="5">
    <source>
        <dbReference type="Google" id="ProtNLM"/>
    </source>
</evidence>
<dbReference type="OrthoDB" id="9791529at2"/>
<sequence>MTTTPIQMRFADVDMLGHVNNVNQQHYFDVGKSDFFAQVLDPAPNWKQEGLITVSTYNDYLAQIRYGEPIAVLTRIEKVGNKSFTLFQQIVNTATQEVKTQSRSVLVAFDFVAQVSIPLLEPWRKSFGKQL</sequence>
<keyword evidence="2" id="KW-0378">Hydrolase</keyword>
<dbReference type="eggNOG" id="COG0824">
    <property type="taxonomic scope" value="Bacteria"/>
</dbReference>
<dbReference type="GeneID" id="92815083"/>
<dbReference type="STRING" id="742725.HMPREF9450_01889"/>
<evidence type="ECO:0000313" key="3">
    <source>
        <dbReference type="EMBL" id="EHB91840.1"/>
    </source>
</evidence>
<dbReference type="SUPFAM" id="SSF54637">
    <property type="entry name" value="Thioesterase/thiol ester dehydrase-isomerase"/>
    <property type="match status" value="1"/>
</dbReference>
<dbReference type="Gene3D" id="3.10.129.10">
    <property type="entry name" value="Hotdog Thioesterase"/>
    <property type="match status" value="1"/>
</dbReference>
<dbReference type="PATRIC" id="fig|742725.3.peg.1988"/>
<dbReference type="EMBL" id="ADLD01000013">
    <property type="protein sequence ID" value="EHB91840.1"/>
    <property type="molecule type" value="Genomic_DNA"/>
</dbReference>
<dbReference type="PANTHER" id="PTHR31793:SF27">
    <property type="entry name" value="NOVEL THIOESTERASE SUPERFAMILY DOMAIN AND SAPOSIN A-TYPE DOMAIN CONTAINING PROTEIN (0610012H03RIK)"/>
    <property type="match status" value="1"/>
</dbReference>
<dbReference type="Pfam" id="PF13279">
    <property type="entry name" value="4HBT_2"/>
    <property type="match status" value="1"/>
</dbReference>
<dbReference type="PANTHER" id="PTHR31793">
    <property type="entry name" value="4-HYDROXYBENZOYL-COA THIOESTERASE FAMILY MEMBER"/>
    <property type="match status" value="1"/>
</dbReference>
<name>G5HB74_9BACT</name>
<keyword evidence="4" id="KW-1185">Reference proteome</keyword>
<dbReference type="HOGENOM" id="CLU_101141_2_2_10"/>
<evidence type="ECO:0000256" key="2">
    <source>
        <dbReference type="ARBA" id="ARBA00022801"/>
    </source>
</evidence>
<dbReference type="InterPro" id="IPR050563">
    <property type="entry name" value="4-hydroxybenzoyl-CoA_TE"/>
</dbReference>
<gene>
    <name evidence="3" type="ORF">HMPREF9450_01889</name>
</gene>
<reference evidence="3 4" key="1">
    <citation type="submission" date="2011-08" db="EMBL/GenBank/DDBJ databases">
        <title>The Genome Sequence of Alistipes indistinctus YIT 12060.</title>
        <authorList>
            <consortium name="The Broad Institute Genome Sequencing Platform"/>
            <person name="Earl A."/>
            <person name="Ward D."/>
            <person name="Feldgarden M."/>
            <person name="Gevers D."/>
            <person name="Morotomi M."/>
            <person name="Young S.K."/>
            <person name="Zeng Q."/>
            <person name="Gargeya S."/>
            <person name="Fitzgerald M."/>
            <person name="Haas B."/>
            <person name="Abouelleil A."/>
            <person name="Alvarado L."/>
            <person name="Arachchi H.M."/>
            <person name="Berlin A."/>
            <person name="Brown A."/>
            <person name="Chapman S.B."/>
            <person name="Chen Z."/>
            <person name="Dunbar C."/>
            <person name="Freedman E."/>
            <person name="Gearin G."/>
            <person name="Gellesch M."/>
            <person name="Goldberg J."/>
            <person name="Griggs A."/>
            <person name="Gujja S."/>
            <person name="Heiman D."/>
            <person name="Howarth C."/>
            <person name="Larson L."/>
            <person name="Lui A."/>
            <person name="MacDonald P.J.P."/>
            <person name="Montmayeur A."/>
            <person name="Murphy C."/>
            <person name="Neiman D."/>
            <person name="Pearson M."/>
            <person name="Priest M."/>
            <person name="Roberts A."/>
            <person name="Saif S."/>
            <person name="Shea T."/>
            <person name="Shenoy N."/>
            <person name="Sisk P."/>
            <person name="Stolte C."/>
            <person name="Sykes S."/>
            <person name="Wortman J."/>
            <person name="Nusbaum C."/>
            <person name="Birren B."/>
        </authorList>
    </citation>
    <scope>NUCLEOTIDE SEQUENCE [LARGE SCALE GENOMIC DNA]</scope>
    <source>
        <strain evidence="3 4">YIT 12060</strain>
    </source>
</reference>
<proteinExistence type="inferred from homology"/>
<dbReference type="CDD" id="cd00586">
    <property type="entry name" value="4HBT"/>
    <property type="match status" value="1"/>
</dbReference>
<evidence type="ECO:0000313" key="4">
    <source>
        <dbReference type="Proteomes" id="UP000006008"/>
    </source>
</evidence>
<evidence type="ECO:0000256" key="1">
    <source>
        <dbReference type="ARBA" id="ARBA00005953"/>
    </source>
</evidence>
<dbReference type="RefSeq" id="WP_009134695.1">
    <property type="nucleotide sequence ID" value="NZ_CP102250.1"/>
</dbReference>
<dbReference type="AlphaFoldDB" id="G5HB74"/>
<accession>G5HB74</accession>
<dbReference type="InterPro" id="IPR029069">
    <property type="entry name" value="HotDog_dom_sf"/>
</dbReference>
<protein>
    <recommendedName>
        <fullName evidence="5">Thioesterase domain-containing protein</fullName>
    </recommendedName>
</protein>